<name>A0AA40G113_9HYME</name>
<comment type="caution">
    <text evidence="1">The sequence shown here is derived from an EMBL/GenBank/DDBJ whole genome shotgun (WGS) entry which is preliminary data.</text>
</comment>
<accession>A0AA40G113</accession>
<gene>
    <name evidence="1" type="ORF">K0M31_020163</name>
</gene>
<keyword evidence="2" id="KW-1185">Reference proteome</keyword>
<sequence length="181" mass="20840">MELETRFVIATIAVENFRFCGSKRKKEEKREKNRPARQKRLSSFFSPFRTICLACFRPAARLILSFAASSRRDPDFEGTRRKEIRRRRGRAQIALETANDQATNNDGFDETEVFRCTFQVAFVNVGTDDNDAKSRTGSLRAHCARLRGLNSISIRYSVVKFSPPLLLSSLLFIGRFAFQFR</sequence>
<evidence type="ECO:0000313" key="2">
    <source>
        <dbReference type="Proteomes" id="UP001177670"/>
    </source>
</evidence>
<proteinExistence type="predicted"/>
<evidence type="ECO:0000313" key="1">
    <source>
        <dbReference type="EMBL" id="KAK1129030.1"/>
    </source>
</evidence>
<organism evidence="1 2">
    <name type="scientific">Melipona bicolor</name>
    <dbReference type="NCBI Taxonomy" id="60889"/>
    <lineage>
        <taxon>Eukaryota</taxon>
        <taxon>Metazoa</taxon>
        <taxon>Ecdysozoa</taxon>
        <taxon>Arthropoda</taxon>
        <taxon>Hexapoda</taxon>
        <taxon>Insecta</taxon>
        <taxon>Pterygota</taxon>
        <taxon>Neoptera</taxon>
        <taxon>Endopterygota</taxon>
        <taxon>Hymenoptera</taxon>
        <taxon>Apocrita</taxon>
        <taxon>Aculeata</taxon>
        <taxon>Apoidea</taxon>
        <taxon>Anthophila</taxon>
        <taxon>Apidae</taxon>
        <taxon>Melipona</taxon>
    </lineage>
</organism>
<protein>
    <submittedName>
        <fullName evidence="1">Uncharacterized protein</fullName>
    </submittedName>
</protein>
<dbReference type="Proteomes" id="UP001177670">
    <property type="component" value="Unassembled WGS sequence"/>
</dbReference>
<reference evidence="1" key="1">
    <citation type="submission" date="2021-10" db="EMBL/GenBank/DDBJ databases">
        <title>Melipona bicolor Genome sequencing and assembly.</title>
        <authorList>
            <person name="Araujo N.S."/>
            <person name="Arias M.C."/>
        </authorList>
    </citation>
    <scope>NUCLEOTIDE SEQUENCE</scope>
    <source>
        <strain evidence="1">USP_2M_L1-L4_2017</strain>
        <tissue evidence="1">Whole body</tissue>
    </source>
</reference>
<dbReference type="AlphaFoldDB" id="A0AA40G113"/>
<dbReference type="EMBL" id="JAHYIQ010000009">
    <property type="protein sequence ID" value="KAK1129030.1"/>
    <property type="molecule type" value="Genomic_DNA"/>
</dbReference>